<feature type="compositionally biased region" description="Basic and acidic residues" evidence="1">
    <location>
        <begin position="295"/>
        <end position="304"/>
    </location>
</feature>
<evidence type="ECO:0000313" key="3">
    <source>
        <dbReference type="EMBL" id="KAJ3502183.1"/>
    </source>
</evidence>
<protein>
    <submittedName>
        <fullName evidence="3">Uncharacterized protein</fullName>
    </submittedName>
</protein>
<evidence type="ECO:0000256" key="2">
    <source>
        <dbReference type="SAM" id="Phobius"/>
    </source>
</evidence>
<dbReference type="AlphaFoldDB" id="A0A9W8JWK6"/>
<dbReference type="EMBL" id="JANKHO010001317">
    <property type="protein sequence ID" value="KAJ3502183.1"/>
    <property type="molecule type" value="Genomic_DNA"/>
</dbReference>
<feature type="region of interest" description="Disordered" evidence="1">
    <location>
        <begin position="200"/>
        <end position="223"/>
    </location>
</feature>
<feature type="compositionally biased region" description="Low complexity" evidence="1">
    <location>
        <begin position="20"/>
        <end position="32"/>
    </location>
</feature>
<comment type="caution">
    <text evidence="3">The sequence shown here is derived from an EMBL/GenBank/DDBJ whole genome shotgun (WGS) entry which is preliminary data.</text>
</comment>
<keyword evidence="2" id="KW-0472">Membrane</keyword>
<gene>
    <name evidence="3" type="ORF">NLJ89_g9004</name>
</gene>
<keyword evidence="2" id="KW-0812">Transmembrane</keyword>
<feature type="compositionally biased region" description="Low complexity" evidence="1">
    <location>
        <begin position="106"/>
        <end position="115"/>
    </location>
</feature>
<feature type="compositionally biased region" description="Polar residues" evidence="1">
    <location>
        <begin position="33"/>
        <end position="45"/>
    </location>
</feature>
<proteinExistence type="predicted"/>
<sequence>MVFPFTFNFTVPGLPNPFASSSTSTEPQSQQQNRTHQTSVVNSPSQAPPYHPIPSQVAYNPSEAVRTRRISRANLPKINRPRPSPSPSPAPLSRKRGWEPTFAEPSASTATLTSTSGYLDTPAKYRDMAAAQNGGFEAGGGYQDITVDGRSLQDEEEMPPMKKRRGLAGSIISTAVSAALIGTAVGLTVYRLWRDRGKDQPQQRIQQAGEHEALTPPPPYEVSVSKSDWQRVEQPAAVHVTPPTPRSVRKTRPATAAPKRPVVYVRKSKRHGHVSPAPQQAGFLPSSSSLSAARPEFDFGKPDEGGAVEDQATFLDGLDRRQALHAHRARPPCP</sequence>
<dbReference type="OrthoDB" id="2507743at2759"/>
<name>A0A9W8JWK6_9AGAR</name>
<evidence type="ECO:0000313" key="4">
    <source>
        <dbReference type="Proteomes" id="UP001148786"/>
    </source>
</evidence>
<feature type="transmembrane region" description="Helical" evidence="2">
    <location>
        <begin position="167"/>
        <end position="193"/>
    </location>
</feature>
<evidence type="ECO:0000256" key="1">
    <source>
        <dbReference type="SAM" id="MobiDB-lite"/>
    </source>
</evidence>
<keyword evidence="2" id="KW-1133">Transmembrane helix</keyword>
<reference evidence="3" key="1">
    <citation type="submission" date="2022-07" db="EMBL/GenBank/DDBJ databases">
        <title>Genome Sequence of Agrocybe chaxingu.</title>
        <authorList>
            <person name="Buettner E."/>
        </authorList>
    </citation>
    <scope>NUCLEOTIDE SEQUENCE</scope>
    <source>
        <strain evidence="3">MP-N11</strain>
    </source>
</reference>
<dbReference type="Proteomes" id="UP001148786">
    <property type="component" value="Unassembled WGS sequence"/>
</dbReference>
<feature type="region of interest" description="Disordered" evidence="1">
    <location>
        <begin position="235"/>
        <end position="309"/>
    </location>
</feature>
<keyword evidence="4" id="KW-1185">Reference proteome</keyword>
<organism evidence="3 4">
    <name type="scientific">Agrocybe chaxingu</name>
    <dbReference type="NCBI Taxonomy" id="84603"/>
    <lineage>
        <taxon>Eukaryota</taxon>
        <taxon>Fungi</taxon>
        <taxon>Dikarya</taxon>
        <taxon>Basidiomycota</taxon>
        <taxon>Agaricomycotina</taxon>
        <taxon>Agaricomycetes</taxon>
        <taxon>Agaricomycetidae</taxon>
        <taxon>Agaricales</taxon>
        <taxon>Agaricineae</taxon>
        <taxon>Strophariaceae</taxon>
        <taxon>Agrocybe</taxon>
    </lineage>
</organism>
<accession>A0A9W8JWK6</accession>
<feature type="region of interest" description="Disordered" evidence="1">
    <location>
        <begin position="13"/>
        <end position="115"/>
    </location>
</feature>